<comment type="caution">
    <text evidence="1">The sequence shown here is derived from an EMBL/GenBank/DDBJ whole genome shotgun (WGS) entry which is preliminary data.</text>
</comment>
<sequence length="92" mass="10607">MKLNELLKLRQVGGEYMIINPYSEETDMTQVISLNETAAWLWQQVEGREFTAEDLVGLVCGEYEVDRATAESDIRELCSEWLHKGLAVEEKR</sequence>
<dbReference type="Proteomes" id="UP000771749">
    <property type="component" value="Unassembled WGS sequence"/>
</dbReference>
<organism evidence="1 2">
    <name type="scientific">Candidatus Cryptobacteroides gallistercoris</name>
    <dbReference type="NCBI Taxonomy" id="2840765"/>
    <lineage>
        <taxon>Bacteria</taxon>
        <taxon>Pseudomonadati</taxon>
        <taxon>Bacteroidota</taxon>
        <taxon>Bacteroidia</taxon>
        <taxon>Bacteroidales</taxon>
        <taxon>Candidatus Cryptobacteroides</taxon>
    </lineage>
</organism>
<dbReference type="AlphaFoldDB" id="A0A940IFW5"/>
<dbReference type="Pfam" id="PF05402">
    <property type="entry name" value="PqqD"/>
    <property type="match status" value="1"/>
</dbReference>
<proteinExistence type="predicted"/>
<reference evidence="1" key="1">
    <citation type="submission" date="2020-10" db="EMBL/GenBank/DDBJ databases">
        <authorList>
            <person name="Gilroy R."/>
        </authorList>
    </citation>
    <scope>NUCLEOTIDE SEQUENCE</scope>
    <source>
        <strain evidence="1">F1-3629</strain>
    </source>
</reference>
<dbReference type="InterPro" id="IPR008792">
    <property type="entry name" value="PQQD"/>
</dbReference>
<evidence type="ECO:0000313" key="2">
    <source>
        <dbReference type="Proteomes" id="UP000771749"/>
    </source>
</evidence>
<reference evidence="1" key="2">
    <citation type="journal article" date="2021" name="PeerJ">
        <title>Extensive microbial diversity within the chicken gut microbiome revealed by metagenomics and culture.</title>
        <authorList>
            <person name="Gilroy R."/>
            <person name="Ravi A."/>
            <person name="Getino M."/>
            <person name="Pursley I."/>
            <person name="Horton D.L."/>
            <person name="Alikhan N.F."/>
            <person name="Baker D."/>
            <person name="Gharbi K."/>
            <person name="Hall N."/>
            <person name="Watson M."/>
            <person name="Adriaenssens E.M."/>
            <person name="Foster-Nyarko E."/>
            <person name="Jarju S."/>
            <person name="Secka A."/>
            <person name="Antonio M."/>
            <person name="Oren A."/>
            <person name="Chaudhuri R.R."/>
            <person name="La Ragione R."/>
            <person name="Hildebrand F."/>
            <person name="Pallen M.J."/>
        </authorList>
    </citation>
    <scope>NUCLEOTIDE SEQUENCE</scope>
    <source>
        <strain evidence="1">F1-3629</strain>
    </source>
</reference>
<protein>
    <submittedName>
        <fullName evidence="1">PqqD family protein</fullName>
    </submittedName>
</protein>
<name>A0A940IFW5_9BACT</name>
<gene>
    <name evidence="1" type="ORF">IAC07_01585</name>
</gene>
<evidence type="ECO:0000313" key="1">
    <source>
        <dbReference type="EMBL" id="MBO8453397.1"/>
    </source>
</evidence>
<dbReference type="Gene3D" id="1.10.10.1150">
    <property type="entry name" value="Coenzyme PQQ synthesis protein D (PqqD)"/>
    <property type="match status" value="1"/>
</dbReference>
<dbReference type="EMBL" id="JADIMJ010000026">
    <property type="protein sequence ID" value="MBO8453397.1"/>
    <property type="molecule type" value="Genomic_DNA"/>
</dbReference>
<accession>A0A940IFW5</accession>
<dbReference type="InterPro" id="IPR041881">
    <property type="entry name" value="PqqD_sf"/>
</dbReference>